<gene>
    <name evidence="1" type="ORF">RJT34_02442</name>
</gene>
<organism evidence="1 2">
    <name type="scientific">Clitoria ternatea</name>
    <name type="common">Butterfly pea</name>
    <dbReference type="NCBI Taxonomy" id="43366"/>
    <lineage>
        <taxon>Eukaryota</taxon>
        <taxon>Viridiplantae</taxon>
        <taxon>Streptophyta</taxon>
        <taxon>Embryophyta</taxon>
        <taxon>Tracheophyta</taxon>
        <taxon>Spermatophyta</taxon>
        <taxon>Magnoliopsida</taxon>
        <taxon>eudicotyledons</taxon>
        <taxon>Gunneridae</taxon>
        <taxon>Pentapetalae</taxon>
        <taxon>rosids</taxon>
        <taxon>fabids</taxon>
        <taxon>Fabales</taxon>
        <taxon>Fabaceae</taxon>
        <taxon>Papilionoideae</taxon>
        <taxon>50 kb inversion clade</taxon>
        <taxon>NPAAA clade</taxon>
        <taxon>indigoferoid/millettioid clade</taxon>
        <taxon>Phaseoleae</taxon>
        <taxon>Clitoria</taxon>
    </lineage>
</organism>
<reference evidence="1 2" key="1">
    <citation type="submission" date="2024-01" db="EMBL/GenBank/DDBJ databases">
        <title>The genomes of 5 underutilized Papilionoideae crops provide insights into root nodulation and disease resistance.</title>
        <authorList>
            <person name="Yuan L."/>
        </authorList>
    </citation>
    <scope>NUCLEOTIDE SEQUENCE [LARGE SCALE GENOMIC DNA]</scope>
    <source>
        <strain evidence="1">LY-2023</strain>
        <tissue evidence="1">Leaf</tissue>
    </source>
</reference>
<evidence type="ECO:0000313" key="1">
    <source>
        <dbReference type="EMBL" id="KAK7317865.1"/>
    </source>
</evidence>
<sequence length="82" mass="9362">MVVALVALRLRRWQNRWREVKDVVRCLYVRASLDLVSHAILATKSLIQLDIRTRETAKIAASNVNANTPTKINKPKILLISK</sequence>
<comment type="caution">
    <text evidence="1">The sequence shown here is derived from an EMBL/GenBank/DDBJ whole genome shotgun (WGS) entry which is preliminary data.</text>
</comment>
<proteinExistence type="predicted"/>
<keyword evidence="2" id="KW-1185">Reference proteome</keyword>
<dbReference type="AlphaFoldDB" id="A0AAN9KHT0"/>
<dbReference type="EMBL" id="JAYKXN010000001">
    <property type="protein sequence ID" value="KAK7317865.1"/>
    <property type="molecule type" value="Genomic_DNA"/>
</dbReference>
<accession>A0AAN9KHT0</accession>
<name>A0AAN9KHT0_CLITE</name>
<protein>
    <submittedName>
        <fullName evidence="1">Uncharacterized protein</fullName>
    </submittedName>
</protein>
<dbReference type="Proteomes" id="UP001359559">
    <property type="component" value="Unassembled WGS sequence"/>
</dbReference>
<evidence type="ECO:0000313" key="2">
    <source>
        <dbReference type="Proteomes" id="UP001359559"/>
    </source>
</evidence>